<dbReference type="InterPro" id="IPR052896">
    <property type="entry name" value="GGT-like_enzyme"/>
</dbReference>
<organism evidence="1 2">
    <name type="scientific">Ophiocordyceps sinensis</name>
    <dbReference type="NCBI Taxonomy" id="72228"/>
    <lineage>
        <taxon>Eukaryota</taxon>
        <taxon>Fungi</taxon>
        <taxon>Dikarya</taxon>
        <taxon>Ascomycota</taxon>
        <taxon>Pezizomycotina</taxon>
        <taxon>Sordariomycetes</taxon>
        <taxon>Hypocreomycetidae</taxon>
        <taxon>Hypocreales</taxon>
        <taxon>Ophiocordycipitaceae</taxon>
        <taxon>Ophiocordyceps</taxon>
    </lineage>
</organism>
<proteinExistence type="predicted"/>
<dbReference type="OrthoDB" id="2015213at2759"/>
<evidence type="ECO:0008006" key="3">
    <source>
        <dbReference type="Google" id="ProtNLM"/>
    </source>
</evidence>
<dbReference type="PANTHER" id="PTHR43881:SF1">
    <property type="entry name" value="GAMMA-GLUTAMYLTRANSPEPTIDASE (AFU_ORTHOLOGUE AFUA_4G13580)"/>
    <property type="match status" value="1"/>
</dbReference>
<dbReference type="EMBL" id="JAAVMX010000008">
    <property type="protein sequence ID" value="KAF4505946.1"/>
    <property type="molecule type" value="Genomic_DNA"/>
</dbReference>
<dbReference type="InterPro" id="IPR043138">
    <property type="entry name" value="GGT_lsub"/>
</dbReference>
<dbReference type="AlphaFoldDB" id="A0A8H4PM98"/>
<dbReference type="PANTHER" id="PTHR43881">
    <property type="entry name" value="GAMMA-GLUTAMYLTRANSPEPTIDASE (AFU_ORTHOLOGUE AFUA_4G13580)"/>
    <property type="match status" value="1"/>
</dbReference>
<protein>
    <recommendedName>
        <fullName evidence="3">Acylase ACY 1</fullName>
    </recommendedName>
</protein>
<dbReference type="Gene3D" id="1.10.246.130">
    <property type="match status" value="1"/>
</dbReference>
<accession>A0A8H4PM98</accession>
<name>A0A8H4PM98_9HYPO</name>
<dbReference type="PRINTS" id="PR01210">
    <property type="entry name" value="GGTRANSPTASE"/>
</dbReference>
<evidence type="ECO:0000313" key="1">
    <source>
        <dbReference type="EMBL" id="KAF4505946.1"/>
    </source>
</evidence>
<dbReference type="Gene3D" id="3.60.20.40">
    <property type="match status" value="1"/>
</dbReference>
<keyword evidence="2" id="KW-1185">Reference proteome</keyword>
<dbReference type="InterPro" id="IPR043137">
    <property type="entry name" value="GGT_ssub_C"/>
</dbReference>
<reference evidence="1 2" key="1">
    <citation type="journal article" date="2020" name="Genome Biol. Evol.">
        <title>A new high-quality draft genome assembly of the Chinese cordyceps Ophiocordyceps sinensis.</title>
        <authorList>
            <person name="Shu R."/>
            <person name="Zhang J."/>
            <person name="Meng Q."/>
            <person name="Zhang H."/>
            <person name="Zhou G."/>
            <person name="Li M."/>
            <person name="Wu P."/>
            <person name="Zhao Y."/>
            <person name="Chen C."/>
            <person name="Qin Q."/>
        </authorList>
    </citation>
    <scope>NUCLEOTIDE SEQUENCE [LARGE SCALE GENOMIC DNA]</scope>
    <source>
        <strain evidence="1 2">IOZ07</strain>
    </source>
</reference>
<dbReference type="Proteomes" id="UP000557566">
    <property type="component" value="Unassembled WGS sequence"/>
</dbReference>
<dbReference type="SUPFAM" id="SSF56235">
    <property type="entry name" value="N-terminal nucleophile aminohydrolases (Ntn hydrolases)"/>
    <property type="match status" value="1"/>
</dbReference>
<comment type="caution">
    <text evidence="1">The sequence shown here is derived from an EMBL/GenBank/DDBJ whole genome shotgun (WGS) entry which is preliminary data.</text>
</comment>
<evidence type="ECO:0000313" key="2">
    <source>
        <dbReference type="Proteomes" id="UP000557566"/>
    </source>
</evidence>
<dbReference type="InterPro" id="IPR029055">
    <property type="entry name" value="Ntn_hydrolases_N"/>
</dbReference>
<sequence length="643" mass="69299">MPSLPVSSVFPEFETADPTKARVDFSKFPSRRSVVHSTNGLVACSQPLAAKCGVEILEKGGNAADAAVAVAAALNMTEPGSTGIGGDMFILFWDAKQQKVRGLNGSGRSGRKCNIDAVREALQKENPGGQVTKIGNQSPQAVTVPGAAAGWIDTHELFGNANITMNDILLPAIQLGEGGFPVSEMTGQSWMGSEKNIRKANEKSLTFKDMLKKDPGATDGCRAPRPGEVMRNPLLAKTFRTLADKGKDGFYTGEIAQAIVTALRDRGGLMEMEDLAEHSKDSKQEVTPISLKFTAQGLDDDPKRGRGVEVWEHPPNGQGIIALMALGLMQQFQAADKIKVFGPEDFNSAEYLHAIIEALRISFSDGRWWVADYGSGAGPDLLQDEYLKKRAELFDNTKAIDKFDHGEPVQRGKPVQFQSPALQSCDTVYFAVADGQGNVASFINSNFSGFGTAIIPADCGFTLQNRGSAFSLDSNHPNSIAPRKRPYHTIIPGMVTNMDGSLHSAFGVMGGFMQPQGHVQVLLGQLIGRLNPQQALDAPRISVNENLDVDVEEGMPEATIQGLRDLKHTVTVVKGRARGMFGRGQIIRCSIDPVDPVDAQTRTLIWSAGSDLRADGAVYPAGPVRQGKEQQSSIFSYLFSRPK</sequence>
<gene>
    <name evidence="1" type="ORF">G6O67_007841</name>
</gene>
<dbReference type="Pfam" id="PF01019">
    <property type="entry name" value="G_glu_transpept"/>
    <property type="match status" value="1"/>
</dbReference>